<reference evidence="2 3" key="1">
    <citation type="submission" date="2011-06" db="EMBL/GenBank/DDBJ databases">
        <title>The draft genome of Thiocapsa marina 5811.</title>
        <authorList>
            <consortium name="US DOE Joint Genome Institute (JGI-PGF)"/>
            <person name="Lucas S."/>
            <person name="Han J."/>
            <person name="Cheng J.-F."/>
            <person name="Goodwin L."/>
            <person name="Pitluck S."/>
            <person name="Peters L."/>
            <person name="Land M.L."/>
            <person name="Hauser L."/>
            <person name="Vogl K."/>
            <person name="Liu Z."/>
            <person name="Imhoff J."/>
            <person name="Thiel V."/>
            <person name="Frigaard N.-U."/>
            <person name="Bryant D."/>
            <person name="Woyke T.J."/>
        </authorList>
    </citation>
    <scope>NUCLEOTIDE SEQUENCE [LARGE SCALE GENOMIC DNA]</scope>
    <source>
        <strain evidence="2 3">5811</strain>
    </source>
</reference>
<feature type="transmembrane region" description="Helical" evidence="1">
    <location>
        <begin position="77"/>
        <end position="96"/>
    </location>
</feature>
<proteinExistence type="predicted"/>
<evidence type="ECO:0000313" key="2">
    <source>
        <dbReference type="EMBL" id="EGV19992.1"/>
    </source>
</evidence>
<gene>
    <name evidence="2" type="ORF">ThimaDRAFT_0668</name>
</gene>
<name>F9U6W6_9GAMM</name>
<dbReference type="STRING" id="768671.ThimaDRAFT_0668"/>
<evidence type="ECO:0000256" key="1">
    <source>
        <dbReference type="SAM" id="Phobius"/>
    </source>
</evidence>
<dbReference type="Proteomes" id="UP000005459">
    <property type="component" value="Unassembled WGS sequence"/>
</dbReference>
<organism evidence="2 3">
    <name type="scientific">Thiocapsa marina 5811</name>
    <dbReference type="NCBI Taxonomy" id="768671"/>
    <lineage>
        <taxon>Bacteria</taxon>
        <taxon>Pseudomonadati</taxon>
        <taxon>Pseudomonadota</taxon>
        <taxon>Gammaproteobacteria</taxon>
        <taxon>Chromatiales</taxon>
        <taxon>Chromatiaceae</taxon>
        <taxon>Thiocapsa</taxon>
    </lineage>
</organism>
<keyword evidence="1" id="KW-0812">Transmembrane</keyword>
<feature type="transmembrane region" description="Helical" evidence="1">
    <location>
        <begin position="175"/>
        <end position="194"/>
    </location>
</feature>
<keyword evidence="1" id="KW-1133">Transmembrane helix</keyword>
<protein>
    <submittedName>
        <fullName evidence="2">Uncharacterized protein</fullName>
    </submittedName>
</protein>
<dbReference type="EMBL" id="AFWV01000002">
    <property type="protein sequence ID" value="EGV19992.1"/>
    <property type="molecule type" value="Genomic_DNA"/>
</dbReference>
<keyword evidence="3" id="KW-1185">Reference proteome</keyword>
<feature type="transmembrane region" description="Helical" evidence="1">
    <location>
        <begin position="122"/>
        <end position="140"/>
    </location>
</feature>
<dbReference type="AlphaFoldDB" id="F9U6W6"/>
<feature type="transmembrane region" description="Helical" evidence="1">
    <location>
        <begin position="44"/>
        <end position="65"/>
    </location>
</feature>
<keyword evidence="1" id="KW-0472">Membrane</keyword>
<sequence>MKSFPGRSSRDPDRTFRLTSTDATTMFFPVDETTRRKAKTPHELAMVNLIVFNLMIGVALLAGSMAEPDSMIGRYKWLAVSIPLALSLVLIGVTWMRSRQRGKNTSWFAAAHWRLAASRYRLIVIAYLVCAAILSIALIGKPDETEIAAQLRTLPPAMQEMERHKIESQDMASAIWARIGVVPLLLAVMVTIMLESGALYQAGRGELPDALVARCPPPEGLVGSETEPPVA</sequence>
<accession>F9U6W6</accession>
<dbReference type="eggNOG" id="ENOG50338A2">
    <property type="taxonomic scope" value="Bacteria"/>
</dbReference>
<evidence type="ECO:0000313" key="3">
    <source>
        <dbReference type="Proteomes" id="UP000005459"/>
    </source>
</evidence>